<accession>A0AAN8JPG1</accession>
<protein>
    <submittedName>
        <fullName evidence="1">Uncharacterized protein</fullName>
    </submittedName>
</protein>
<dbReference type="Proteomes" id="UP001347796">
    <property type="component" value="Unassembled WGS sequence"/>
</dbReference>
<evidence type="ECO:0000313" key="2">
    <source>
        <dbReference type="Proteomes" id="UP001347796"/>
    </source>
</evidence>
<gene>
    <name evidence="1" type="ORF">SNE40_009339</name>
</gene>
<name>A0AAN8JPG1_PATCE</name>
<sequence>MTVVCLLLSPASAQISSIDYCEVACQPTGSSTMCQNALTNFEGHPHLPILYFHCCVSDEYVPEGLINYKADLTTEFLSHLANETDRDVLETYAQCFGYCSNDYSPMSKDDCDTNIANGFTGCSSQTC</sequence>
<dbReference type="AlphaFoldDB" id="A0AAN8JPG1"/>
<organism evidence="1 2">
    <name type="scientific">Patella caerulea</name>
    <name type="common">Rayed Mediterranean limpet</name>
    <dbReference type="NCBI Taxonomy" id="87958"/>
    <lineage>
        <taxon>Eukaryota</taxon>
        <taxon>Metazoa</taxon>
        <taxon>Spiralia</taxon>
        <taxon>Lophotrochozoa</taxon>
        <taxon>Mollusca</taxon>
        <taxon>Gastropoda</taxon>
        <taxon>Patellogastropoda</taxon>
        <taxon>Patelloidea</taxon>
        <taxon>Patellidae</taxon>
        <taxon>Patella</taxon>
    </lineage>
</organism>
<keyword evidence="2" id="KW-1185">Reference proteome</keyword>
<comment type="caution">
    <text evidence="1">The sequence shown here is derived from an EMBL/GenBank/DDBJ whole genome shotgun (WGS) entry which is preliminary data.</text>
</comment>
<proteinExistence type="predicted"/>
<reference evidence="1 2" key="1">
    <citation type="submission" date="2024-01" db="EMBL/GenBank/DDBJ databases">
        <title>The genome of the rayed Mediterranean limpet Patella caerulea (Linnaeus, 1758).</title>
        <authorList>
            <person name="Anh-Thu Weber A."/>
            <person name="Halstead-Nussloch G."/>
        </authorList>
    </citation>
    <scope>NUCLEOTIDE SEQUENCE [LARGE SCALE GENOMIC DNA]</scope>
    <source>
        <strain evidence="1">AATW-2023a</strain>
        <tissue evidence="1">Whole specimen</tissue>
    </source>
</reference>
<evidence type="ECO:0000313" key="1">
    <source>
        <dbReference type="EMBL" id="KAK6181501.1"/>
    </source>
</evidence>
<dbReference type="EMBL" id="JAZGQO010000007">
    <property type="protein sequence ID" value="KAK6181501.1"/>
    <property type="molecule type" value="Genomic_DNA"/>
</dbReference>